<evidence type="ECO:0000313" key="3">
    <source>
        <dbReference type="Proteomes" id="UP000593910"/>
    </source>
</evidence>
<dbReference type="AlphaFoldDB" id="A0A7M1AY36"/>
<dbReference type="Pfam" id="PF02470">
    <property type="entry name" value="MlaD"/>
    <property type="match status" value="1"/>
</dbReference>
<feature type="domain" description="Mce/MlaD" evidence="1">
    <location>
        <begin position="19"/>
        <end position="95"/>
    </location>
</feature>
<accession>A0A7M1AY36</accession>
<evidence type="ECO:0000259" key="1">
    <source>
        <dbReference type="Pfam" id="PF02470"/>
    </source>
</evidence>
<proteinExistence type="predicted"/>
<dbReference type="PANTHER" id="PTHR36698:SF2">
    <property type="entry name" value="MCE_MLAD DOMAIN-CONTAINING PROTEIN"/>
    <property type="match status" value="1"/>
</dbReference>
<dbReference type="KEGG" id="smax:FJR03_08320"/>
<dbReference type="Proteomes" id="UP000593910">
    <property type="component" value="Chromosome"/>
</dbReference>
<dbReference type="PANTHER" id="PTHR36698">
    <property type="entry name" value="BLL5892 PROTEIN"/>
    <property type="match status" value="1"/>
</dbReference>
<evidence type="ECO:0000313" key="2">
    <source>
        <dbReference type="EMBL" id="QOP42397.1"/>
    </source>
</evidence>
<sequence>MASFSYWMLKPSHEDEIKRYVIYFNESVFGLNLDAPVKFRGISVGKVSNLRINPHNSEQVEVQVAILKDTPIKDNIVAVLTAQGITGLTYVNLTVGNEYERKIVEIDGDDYHVIATAPSIFQNLQKSWGNVSEHMTATLFQTEKLLKDENQEKFMKLVSSTTRTIDKIGDALDEKTIANFQSAMKNLDIAIQKIEGLADHTVKWEDNVSKALYSIKHSYNKIDGTMTEFKKALASGDFNFKEISSEVVPNMNNALLQLQETMIQLDNSLKQYDRSPSDIIFKREEIKKAPGER</sequence>
<dbReference type="EMBL" id="CP041165">
    <property type="protein sequence ID" value="QOP42397.1"/>
    <property type="molecule type" value="Genomic_DNA"/>
</dbReference>
<gene>
    <name evidence="2" type="ORF">FJR03_08320</name>
</gene>
<reference evidence="2 3" key="1">
    <citation type="submission" date="2019-06" db="EMBL/GenBank/DDBJ databases">
        <title>Sulfurimonas gotlandica sp. nov., a chemoautotrophic and psychrotolerant epsilonproteobacterium isolated from a pelagic redoxcline, and an emended description of the genus Sulfurimonas.</title>
        <authorList>
            <person name="Wang S."/>
            <person name="Jiang L."/>
            <person name="Shao Z."/>
        </authorList>
    </citation>
    <scope>NUCLEOTIDE SEQUENCE [LARGE SCALE GENOMIC DNA]</scope>
    <source>
        <strain evidence="2 3">B2</strain>
    </source>
</reference>
<protein>
    <submittedName>
        <fullName evidence="2">MCE family protein</fullName>
    </submittedName>
</protein>
<dbReference type="InterPro" id="IPR003399">
    <property type="entry name" value="Mce/MlaD"/>
</dbReference>
<organism evidence="2 3">
    <name type="scientific">Sulfurimonas marina</name>
    <dbReference type="NCBI Taxonomy" id="2590551"/>
    <lineage>
        <taxon>Bacteria</taxon>
        <taxon>Pseudomonadati</taxon>
        <taxon>Campylobacterota</taxon>
        <taxon>Epsilonproteobacteria</taxon>
        <taxon>Campylobacterales</taxon>
        <taxon>Sulfurimonadaceae</taxon>
        <taxon>Sulfurimonas</taxon>
    </lineage>
</organism>
<name>A0A7M1AY36_9BACT</name>
<keyword evidence="3" id="KW-1185">Reference proteome</keyword>